<evidence type="ECO:0000313" key="5">
    <source>
        <dbReference type="Proteomes" id="UP000237983"/>
    </source>
</evidence>
<name>A0A2T0VJ09_9MICO</name>
<feature type="DNA-binding region" description="H-T-H motif" evidence="2">
    <location>
        <begin position="42"/>
        <end position="61"/>
    </location>
</feature>
<comment type="caution">
    <text evidence="4">The sequence shown here is derived from an EMBL/GenBank/DDBJ whole genome shotgun (WGS) entry which is preliminary data.</text>
</comment>
<dbReference type="SUPFAM" id="SSF46689">
    <property type="entry name" value="Homeodomain-like"/>
    <property type="match status" value="1"/>
</dbReference>
<organism evidence="4 5">
    <name type="scientific">Glaciihabitans tibetensis</name>
    <dbReference type="NCBI Taxonomy" id="1266600"/>
    <lineage>
        <taxon>Bacteria</taxon>
        <taxon>Bacillati</taxon>
        <taxon>Actinomycetota</taxon>
        <taxon>Actinomycetes</taxon>
        <taxon>Micrococcales</taxon>
        <taxon>Microbacteriaceae</taxon>
        <taxon>Glaciihabitans</taxon>
    </lineage>
</organism>
<keyword evidence="1 2" id="KW-0238">DNA-binding</keyword>
<protein>
    <submittedName>
        <fullName evidence="4">TetR family transcriptional regulator</fullName>
    </submittedName>
</protein>
<dbReference type="InterPro" id="IPR001647">
    <property type="entry name" value="HTH_TetR"/>
</dbReference>
<dbReference type="InterPro" id="IPR036271">
    <property type="entry name" value="Tet_transcr_reg_TetR-rel_C_sf"/>
</dbReference>
<evidence type="ECO:0000256" key="1">
    <source>
        <dbReference type="ARBA" id="ARBA00023125"/>
    </source>
</evidence>
<reference evidence="4 5" key="1">
    <citation type="submission" date="2018-03" db="EMBL/GenBank/DDBJ databases">
        <title>Genomic Encyclopedia of Type Strains, Phase III (KMG-III): the genomes of soil and plant-associated and newly described type strains.</title>
        <authorList>
            <person name="Whitman W."/>
        </authorList>
    </citation>
    <scope>NUCLEOTIDE SEQUENCE [LARGE SCALE GENOMIC DNA]</scope>
    <source>
        <strain evidence="4 5">CGMCC 1.12484</strain>
    </source>
</reference>
<evidence type="ECO:0000313" key="4">
    <source>
        <dbReference type="EMBL" id="PRY70214.1"/>
    </source>
</evidence>
<keyword evidence="5" id="KW-1185">Reference proteome</keyword>
<dbReference type="AlphaFoldDB" id="A0A2T0VJ09"/>
<proteinExistence type="predicted"/>
<dbReference type="Gene3D" id="1.10.357.10">
    <property type="entry name" value="Tetracycline Repressor, domain 2"/>
    <property type="match status" value="1"/>
</dbReference>
<sequence length="193" mass="21378">MNQNIRRVYNRDVPDPRVLRTQLHVLTTARRLLVERSGEPLNFTILAKEAQVSRRTLYTHWGTIERVISASVTTLDAVVLPDQSDLTPRERLSGFLYTVRDSLADPVTAVALASLVGQAPQDHNAADSLGETVDARIAQFRERVAPISTEQFEAVVGPIYFAEFVMRASASDELLDTLVARGVDLLNLEPALV</sequence>
<dbReference type="GO" id="GO:0003677">
    <property type="term" value="F:DNA binding"/>
    <property type="evidence" value="ECO:0007669"/>
    <property type="project" value="UniProtKB-UniRule"/>
</dbReference>
<dbReference type="Proteomes" id="UP000237983">
    <property type="component" value="Unassembled WGS sequence"/>
</dbReference>
<feature type="domain" description="HTH tetR-type" evidence="3">
    <location>
        <begin position="19"/>
        <end position="79"/>
    </location>
</feature>
<evidence type="ECO:0000259" key="3">
    <source>
        <dbReference type="PROSITE" id="PS50977"/>
    </source>
</evidence>
<dbReference type="PROSITE" id="PS50977">
    <property type="entry name" value="HTH_TETR_2"/>
    <property type="match status" value="1"/>
</dbReference>
<dbReference type="InterPro" id="IPR009057">
    <property type="entry name" value="Homeodomain-like_sf"/>
</dbReference>
<dbReference type="SUPFAM" id="SSF48498">
    <property type="entry name" value="Tetracyclin repressor-like, C-terminal domain"/>
    <property type="match status" value="1"/>
</dbReference>
<dbReference type="OrthoDB" id="9796019at2"/>
<evidence type="ECO:0000256" key="2">
    <source>
        <dbReference type="PROSITE-ProRule" id="PRU00335"/>
    </source>
</evidence>
<dbReference type="EMBL" id="PVTL01000001">
    <property type="protein sequence ID" value="PRY70214.1"/>
    <property type="molecule type" value="Genomic_DNA"/>
</dbReference>
<accession>A0A2T0VJ09</accession>
<gene>
    <name evidence="4" type="ORF">B0I08_101342</name>
</gene>